<comment type="caution">
    <text evidence="2">The sequence shown here is derived from an EMBL/GenBank/DDBJ whole genome shotgun (WGS) entry which is preliminary data.</text>
</comment>
<feature type="non-terminal residue" evidence="2">
    <location>
        <position position="122"/>
    </location>
</feature>
<accession>A0AAD9FBC7</accession>
<dbReference type="Proteomes" id="UP001228049">
    <property type="component" value="Unassembled WGS sequence"/>
</dbReference>
<reference evidence="2" key="1">
    <citation type="submission" date="2023-04" db="EMBL/GenBank/DDBJ databases">
        <title>Chromosome-level genome of Chaenocephalus aceratus.</title>
        <authorList>
            <person name="Park H."/>
        </authorList>
    </citation>
    <scope>NUCLEOTIDE SEQUENCE</scope>
    <source>
        <strain evidence="2">DE</strain>
        <tissue evidence="2">Muscle</tissue>
    </source>
</reference>
<protein>
    <submittedName>
        <fullName evidence="2">Protein TIC 214</fullName>
    </submittedName>
</protein>
<keyword evidence="3" id="KW-1185">Reference proteome</keyword>
<feature type="compositionally biased region" description="Polar residues" evidence="1">
    <location>
        <begin position="25"/>
        <end position="39"/>
    </location>
</feature>
<dbReference type="AlphaFoldDB" id="A0AAD9FBC7"/>
<feature type="compositionally biased region" description="Basic and acidic residues" evidence="1">
    <location>
        <begin position="40"/>
        <end position="53"/>
    </location>
</feature>
<feature type="region of interest" description="Disordered" evidence="1">
    <location>
        <begin position="1"/>
        <end position="53"/>
    </location>
</feature>
<evidence type="ECO:0000256" key="1">
    <source>
        <dbReference type="SAM" id="MobiDB-lite"/>
    </source>
</evidence>
<feature type="compositionally biased region" description="Basic and acidic residues" evidence="1">
    <location>
        <begin position="1"/>
        <end position="10"/>
    </location>
</feature>
<name>A0AAD9FBC7_DISEL</name>
<proteinExistence type="predicted"/>
<feature type="non-terminal residue" evidence="2">
    <location>
        <position position="1"/>
    </location>
</feature>
<evidence type="ECO:0000313" key="3">
    <source>
        <dbReference type="Proteomes" id="UP001228049"/>
    </source>
</evidence>
<sequence length="122" mass="13877">YPRQGRKDFPPKALLPSRRAEIPSNRYSQLLQGRLTTETQDSREEGEKRKINEKTASLDRYTSLTDEILAEPSADIPVLTIAFIHHISSSQHITRHLNFMPRSHCDSTAGILRSTSHRATPQ</sequence>
<dbReference type="EMBL" id="JASDAP010000010">
    <property type="protein sequence ID" value="KAK1895519.1"/>
    <property type="molecule type" value="Genomic_DNA"/>
</dbReference>
<gene>
    <name evidence="2" type="ORF">KUDE01_020970</name>
</gene>
<evidence type="ECO:0000313" key="2">
    <source>
        <dbReference type="EMBL" id="KAK1895519.1"/>
    </source>
</evidence>
<organism evidence="2 3">
    <name type="scientific">Dissostichus eleginoides</name>
    <name type="common">Patagonian toothfish</name>
    <name type="synonym">Dissostichus amissus</name>
    <dbReference type="NCBI Taxonomy" id="100907"/>
    <lineage>
        <taxon>Eukaryota</taxon>
        <taxon>Metazoa</taxon>
        <taxon>Chordata</taxon>
        <taxon>Craniata</taxon>
        <taxon>Vertebrata</taxon>
        <taxon>Euteleostomi</taxon>
        <taxon>Actinopterygii</taxon>
        <taxon>Neopterygii</taxon>
        <taxon>Teleostei</taxon>
        <taxon>Neoteleostei</taxon>
        <taxon>Acanthomorphata</taxon>
        <taxon>Eupercaria</taxon>
        <taxon>Perciformes</taxon>
        <taxon>Notothenioidei</taxon>
        <taxon>Nototheniidae</taxon>
        <taxon>Dissostichus</taxon>
    </lineage>
</organism>